<dbReference type="GO" id="GO:0061574">
    <property type="term" value="C:ASAP complex"/>
    <property type="evidence" value="ECO:0007669"/>
    <property type="project" value="TreeGrafter"/>
</dbReference>
<dbReference type="InterPro" id="IPR035979">
    <property type="entry name" value="RBD_domain_sf"/>
</dbReference>
<dbReference type="RefSeq" id="XP_035341116.1">
    <property type="nucleotide sequence ID" value="XM_035485223.1"/>
</dbReference>
<protein>
    <recommendedName>
        <fullName evidence="5">RRM domain-containing protein</fullName>
    </recommendedName>
</protein>
<evidence type="ECO:0000313" key="6">
    <source>
        <dbReference type="EMBL" id="QKX54937.1"/>
    </source>
</evidence>
<dbReference type="GO" id="GO:0000398">
    <property type="term" value="P:mRNA splicing, via spliceosome"/>
    <property type="evidence" value="ECO:0007669"/>
    <property type="project" value="TreeGrafter"/>
</dbReference>
<dbReference type="OrthoDB" id="4227411at2759"/>
<dbReference type="EMBL" id="CP055898">
    <property type="protein sequence ID" value="QKX54937.1"/>
    <property type="molecule type" value="Genomic_DNA"/>
</dbReference>
<dbReference type="PANTHER" id="PTHR15481:SF0">
    <property type="entry name" value="LD23870P-RELATED"/>
    <property type="match status" value="1"/>
</dbReference>
<dbReference type="InterPro" id="IPR000504">
    <property type="entry name" value="RRM_dom"/>
</dbReference>
<keyword evidence="7" id="KW-1185">Reference proteome</keyword>
<dbReference type="PANTHER" id="PTHR15481">
    <property type="entry name" value="RIBONUCLEIC ACID BINDING PROTEIN S1"/>
    <property type="match status" value="1"/>
</dbReference>
<dbReference type="GO" id="GO:0005737">
    <property type="term" value="C:cytoplasm"/>
    <property type="evidence" value="ECO:0007669"/>
    <property type="project" value="TreeGrafter"/>
</dbReference>
<evidence type="ECO:0000256" key="3">
    <source>
        <dbReference type="SAM" id="MobiDB-lite"/>
    </source>
</evidence>
<gene>
    <name evidence="6" type="ORF">TRUGW13939_02027</name>
</gene>
<proteinExistence type="predicted"/>
<dbReference type="Gene3D" id="3.30.70.330">
    <property type="match status" value="1"/>
</dbReference>
<dbReference type="SUPFAM" id="SSF54928">
    <property type="entry name" value="RNA-binding domain, RBD"/>
    <property type="match status" value="1"/>
</dbReference>
<dbReference type="PROSITE" id="PS50102">
    <property type="entry name" value="RRM"/>
    <property type="match status" value="1"/>
</dbReference>
<feature type="region of interest" description="Disordered" evidence="3">
    <location>
        <begin position="35"/>
        <end position="117"/>
    </location>
</feature>
<accession>A0A7H8QLX3</accession>
<keyword evidence="1 2" id="KW-0694">RNA-binding</keyword>
<dbReference type="GeneID" id="55989537"/>
<feature type="compositionally biased region" description="Basic and acidic residues" evidence="3">
    <location>
        <begin position="61"/>
        <end position="73"/>
    </location>
</feature>
<organism evidence="6 7">
    <name type="scientific">Talaromyces rugulosus</name>
    <name type="common">Penicillium rugulosum</name>
    <dbReference type="NCBI Taxonomy" id="121627"/>
    <lineage>
        <taxon>Eukaryota</taxon>
        <taxon>Fungi</taxon>
        <taxon>Dikarya</taxon>
        <taxon>Ascomycota</taxon>
        <taxon>Pezizomycotina</taxon>
        <taxon>Eurotiomycetes</taxon>
        <taxon>Eurotiomycetidae</taxon>
        <taxon>Eurotiales</taxon>
        <taxon>Trichocomaceae</taxon>
        <taxon>Talaromyces</taxon>
        <taxon>Talaromyces sect. Islandici</taxon>
    </lineage>
</organism>
<keyword evidence="4" id="KW-0812">Transmembrane</keyword>
<dbReference type="GO" id="GO:0005654">
    <property type="term" value="C:nucleoplasm"/>
    <property type="evidence" value="ECO:0007669"/>
    <property type="project" value="TreeGrafter"/>
</dbReference>
<dbReference type="Proteomes" id="UP000509510">
    <property type="component" value="Chromosome I"/>
</dbReference>
<dbReference type="KEGG" id="trg:TRUGW13939_02027"/>
<reference evidence="7" key="1">
    <citation type="submission" date="2020-06" db="EMBL/GenBank/DDBJ databases">
        <title>A chromosome-scale genome assembly of Talaromyces rugulosus W13939.</title>
        <authorList>
            <person name="Wang B."/>
            <person name="Guo L."/>
            <person name="Ye K."/>
            <person name="Wang L."/>
        </authorList>
    </citation>
    <scope>NUCLEOTIDE SEQUENCE [LARGE SCALE GENOMIC DNA]</scope>
    <source>
        <strain evidence="7">W13939</strain>
    </source>
</reference>
<dbReference type="Pfam" id="PF00076">
    <property type="entry name" value="RRM_1"/>
    <property type="match status" value="1"/>
</dbReference>
<name>A0A7H8QLX3_TALRU</name>
<dbReference type="GO" id="GO:0003723">
    <property type="term" value="F:RNA binding"/>
    <property type="evidence" value="ECO:0007669"/>
    <property type="project" value="UniProtKB-UniRule"/>
</dbReference>
<keyword evidence="4" id="KW-1133">Transmembrane helix</keyword>
<evidence type="ECO:0000256" key="4">
    <source>
        <dbReference type="SAM" id="Phobius"/>
    </source>
</evidence>
<feature type="domain" description="RRM" evidence="5">
    <location>
        <begin position="116"/>
        <end position="194"/>
    </location>
</feature>
<evidence type="ECO:0000256" key="2">
    <source>
        <dbReference type="PROSITE-ProRule" id="PRU00176"/>
    </source>
</evidence>
<feature type="transmembrane region" description="Helical" evidence="4">
    <location>
        <begin position="12"/>
        <end position="31"/>
    </location>
</feature>
<evidence type="ECO:0000259" key="5">
    <source>
        <dbReference type="PROSITE" id="PS50102"/>
    </source>
</evidence>
<dbReference type="AlphaFoldDB" id="A0A7H8QLX3"/>
<evidence type="ECO:0000256" key="1">
    <source>
        <dbReference type="ARBA" id="ARBA00022884"/>
    </source>
</evidence>
<sequence>MLNFPKPNTARNLHHIHVFSIFDLITAIALYSSSSMPDRSPLPAMSPRDSLRRSVSPRSPRYPDSRSPSETRGRTRSRSFSRDQESPRSPKRAGGRWPRDRSYTRSPSPRSPRRSSKIVVEKLTKNVTEGHLHDIFGSFGTIQNVDLPLNKTFMTNRGTAYILYQNVADAEAAVSNMHEAQVDGAVLKVSIVLPRRADSTMTTRLVSLGAHHQEDDHRGDQQMAAGTTTDITRTAHNPCRDRHPVGAQDTDPTLHALIPVPSRGEETPGEARGIADVGVRATAATVREMAVFLAKVVAQTGAEVIDYPRGEDDFCLILSAMMPGGALV</sequence>
<evidence type="ECO:0000313" key="7">
    <source>
        <dbReference type="Proteomes" id="UP000509510"/>
    </source>
</evidence>
<dbReference type="SMART" id="SM00360">
    <property type="entry name" value="RRM"/>
    <property type="match status" value="1"/>
</dbReference>
<keyword evidence="4" id="KW-0472">Membrane</keyword>
<dbReference type="InterPro" id="IPR012677">
    <property type="entry name" value="Nucleotide-bd_a/b_plait_sf"/>
</dbReference>